<name>A0A7G2JY61_HAEIF</name>
<dbReference type="GO" id="GO:0051301">
    <property type="term" value="P:cell division"/>
    <property type="evidence" value="ECO:0007669"/>
    <property type="project" value="UniProtKB-KW"/>
</dbReference>
<evidence type="ECO:0000259" key="6">
    <source>
        <dbReference type="PROSITE" id="PS00300"/>
    </source>
</evidence>
<dbReference type="AlphaFoldDB" id="A0A7G2JY61"/>
<dbReference type="Gene3D" id="3.40.50.300">
    <property type="entry name" value="P-loop containing nucleotide triphosphate hydrolases"/>
    <property type="match status" value="1"/>
</dbReference>
<keyword evidence="7" id="KW-0131">Cell cycle</keyword>
<evidence type="ECO:0000256" key="4">
    <source>
        <dbReference type="ARBA" id="ARBA00023134"/>
    </source>
</evidence>
<dbReference type="GO" id="GO:0005047">
    <property type="term" value="F:signal recognition particle binding"/>
    <property type="evidence" value="ECO:0007669"/>
    <property type="project" value="TreeGrafter"/>
</dbReference>
<dbReference type="GO" id="GO:0003924">
    <property type="term" value="F:GTPase activity"/>
    <property type="evidence" value="ECO:0007669"/>
    <property type="project" value="TreeGrafter"/>
</dbReference>
<dbReference type="InterPro" id="IPR000897">
    <property type="entry name" value="SRP54_GTPase_dom"/>
</dbReference>
<keyword evidence="5" id="KW-0472">Membrane</keyword>
<keyword evidence="4" id="KW-0342">GTP-binding</keyword>
<keyword evidence="3" id="KW-0547">Nucleotide-binding</keyword>
<protein>
    <submittedName>
        <fullName evidence="7">Cell division protein FtsY-like protein</fullName>
    </submittedName>
</protein>
<evidence type="ECO:0000256" key="1">
    <source>
        <dbReference type="ARBA" id="ARBA00004413"/>
    </source>
</evidence>
<dbReference type="SMART" id="SM00962">
    <property type="entry name" value="SRP54"/>
    <property type="match status" value="1"/>
</dbReference>
<organism evidence="7">
    <name type="scientific">Haemophilus influenzae HK1212</name>
    <dbReference type="NCBI Taxonomy" id="456482"/>
    <lineage>
        <taxon>Bacteria</taxon>
        <taxon>Pseudomonadati</taxon>
        <taxon>Pseudomonadota</taxon>
        <taxon>Gammaproteobacteria</taxon>
        <taxon>Pasteurellales</taxon>
        <taxon>Pasteurellaceae</taxon>
        <taxon>Haemophilus</taxon>
    </lineage>
</organism>
<dbReference type="GO" id="GO:0005886">
    <property type="term" value="C:plasma membrane"/>
    <property type="evidence" value="ECO:0007669"/>
    <property type="project" value="UniProtKB-SubCell"/>
</dbReference>
<dbReference type="PROSITE" id="PS00300">
    <property type="entry name" value="SRP54"/>
    <property type="match status" value="1"/>
</dbReference>
<evidence type="ECO:0000256" key="3">
    <source>
        <dbReference type="ARBA" id="ARBA00022741"/>
    </source>
</evidence>
<evidence type="ECO:0000256" key="5">
    <source>
        <dbReference type="ARBA" id="ARBA00023136"/>
    </source>
</evidence>
<dbReference type="GO" id="GO:0006614">
    <property type="term" value="P:SRP-dependent cotranslational protein targeting to membrane"/>
    <property type="evidence" value="ECO:0007669"/>
    <property type="project" value="InterPro"/>
</dbReference>
<dbReference type="PANTHER" id="PTHR43134">
    <property type="entry name" value="SIGNAL RECOGNITION PARTICLE RECEPTOR SUBUNIT ALPHA"/>
    <property type="match status" value="1"/>
</dbReference>
<comment type="subcellular location">
    <subcellularLocation>
        <location evidence="1">Cell membrane</location>
        <topology evidence="1">Peripheral membrane protein</topology>
        <orientation evidence="1">Cytoplasmic side</orientation>
    </subcellularLocation>
</comment>
<feature type="domain" description="SRP54-type proteins GTP-binding" evidence="6">
    <location>
        <begin position="52"/>
        <end position="65"/>
    </location>
</feature>
<gene>
    <name evidence="7" type="primary">ftsY</name>
    <name evidence="7" type="ORF">HAINFHK1212_0666</name>
</gene>
<sequence>MLTLDAGTGQNAISQAKLFNEAVGLTGISLTKLDGTAKGGVIFAIADQFKLPIRYIGVGEKIEDLREFNAKEFIEALFVHEEE</sequence>
<dbReference type="PANTHER" id="PTHR43134:SF1">
    <property type="entry name" value="SIGNAL RECOGNITION PARTICLE RECEPTOR SUBUNIT ALPHA"/>
    <property type="match status" value="1"/>
</dbReference>
<keyword evidence="7" id="KW-0132">Cell division</keyword>
<dbReference type="EMBL" id="ABFC01000880">
    <property type="protein sequence ID" value="EFA28201.1"/>
    <property type="molecule type" value="Genomic_DNA"/>
</dbReference>
<dbReference type="GO" id="GO:0005525">
    <property type="term" value="F:GTP binding"/>
    <property type="evidence" value="ECO:0007669"/>
    <property type="project" value="UniProtKB-KW"/>
</dbReference>
<evidence type="ECO:0000256" key="2">
    <source>
        <dbReference type="ARBA" id="ARBA00008531"/>
    </source>
</evidence>
<dbReference type="Pfam" id="PF00448">
    <property type="entry name" value="SRP54"/>
    <property type="match status" value="1"/>
</dbReference>
<comment type="caution">
    <text evidence="7">The sequence shown here is derived from an EMBL/GenBank/DDBJ whole genome shotgun (WGS) entry which is preliminary data.</text>
</comment>
<dbReference type="InterPro" id="IPR027417">
    <property type="entry name" value="P-loop_NTPase"/>
</dbReference>
<evidence type="ECO:0000313" key="7">
    <source>
        <dbReference type="EMBL" id="EFA28201.1"/>
    </source>
</evidence>
<reference evidence="7" key="1">
    <citation type="journal article" date="2010" name="Genomics">
        <title>Tracing phylogenomic events leading to diversity of Haemophilus influenzae and the emergence of Brazilian Purpuric Fever (BPF)-associated clones.</title>
        <authorList>
            <person name="Papazisi L."/>
            <person name="Ratnayake S."/>
            <person name="Remortel B.G."/>
            <person name="Bock G.R."/>
            <person name="Liang W."/>
            <person name="Saeed A.I."/>
            <person name="Liu J."/>
            <person name="Fleischmann R.D."/>
            <person name="Kilian M."/>
            <person name="Peterson S.N."/>
        </authorList>
    </citation>
    <scope>NUCLEOTIDE SEQUENCE [LARGE SCALE GENOMIC DNA]</scope>
    <source>
        <strain evidence="7">HK1212</strain>
    </source>
</reference>
<accession>A0A7G2JY61</accession>
<dbReference type="SUPFAM" id="SSF52540">
    <property type="entry name" value="P-loop containing nucleoside triphosphate hydrolases"/>
    <property type="match status" value="1"/>
</dbReference>
<comment type="similarity">
    <text evidence="2">Belongs to the GTP-binding SRP family.</text>
</comment>
<proteinExistence type="inferred from homology"/>